<reference evidence="1" key="1">
    <citation type="submission" date="2020-09" db="EMBL/GenBank/DDBJ databases">
        <title>Genome-Enabled Discovery of Anthraquinone Biosynthesis in Senna tora.</title>
        <authorList>
            <person name="Kang S.-H."/>
            <person name="Pandey R.P."/>
            <person name="Lee C.-M."/>
            <person name="Sim J.-S."/>
            <person name="Jeong J.-T."/>
            <person name="Choi B.-S."/>
            <person name="Jung M."/>
            <person name="Ginzburg D."/>
            <person name="Zhao K."/>
            <person name="Won S.Y."/>
            <person name="Oh T.-J."/>
            <person name="Yu Y."/>
            <person name="Kim N.-H."/>
            <person name="Lee O.R."/>
            <person name="Lee T.-H."/>
            <person name="Bashyal P."/>
            <person name="Kim T.-S."/>
            <person name="Lee W.-H."/>
            <person name="Kawkins C."/>
            <person name="Kim C.-K."/>
            <person name="Kim J.S."/>
            <person name="Ahn B.O."/>
            <person name="Rhee S.Y."/>
            <person name="Sohng J.K."/>
        </authorList>
    </citation>
    <scope>NUCLEOTIDE SEQUENCE</scope>
    <source>
        <tissue evidence="1">Leaf</tissue>
    </source>
</reference>
<dbReference type="EMBL" id="JAAIUW010000011">
    <property type="protein sequence ID" value="KAF7808564.1"/>
    <property type="molecule type" value="Genomic_DNA"/>
</dbReference>
<dbReference type="Proteomes" id="UP000634136">
    <property type="component" value="Unassembled WGS sequence"/>
</dbReference>
<evidence type="ECO:0000313" key="2">
    <source>
        <dbReference type="Proteomes" id="UP000634136"/>
    </source>
</evidence>
<protein>
    <submittedName>
        <fullName evidence="1">Trigger factor</fullName>
    </submittedName>
</protein>
<dbReference type="OrthoDB" id="17536at2759"/>
<accession>A0A834W947</accession>
<gene>
    <name evidence="1" type="ORF">G2W53_035307</name>
</gene>
<evidence type="ECO:0000313" key="1">
    <source>
        <dbReference type="EMBL" id="KAF7808564.1"/>
    </source>
</evidence>
<organism evidence="1 2">
    <name type="scientific">Senna tora</name>
    <dbReference type="NCBI Taxonomy" id="362788"/>
    <lineage>
        <taxon>Eukaryota</taxon>
        <taxon>Viridiplantae</taxon>
        <taxon>Streptophyta</taxon>
        <taxon>Embryophyta</taxon>
        <taxon>Tracheophyta</taxon>
        <taxon>Spermatophyta</taxon>
        <taxon>Magnoliopsida</taxon>
        <taxon>eudicotyledons</taxon>
        <taxon>Gunneridae</taxon>
        <taxon>Pentapetalae</taxon>
        <taxon>rosids</taxon>
        <taxon>fabids</taxon>
        <taxon>Fabales</taxon>
        <taxon>Fabaceae</taxon>
        <taxon>Caesalpinioideae</taxon>
        <taxon>Cassia clade</taxon>
        <taxon>Senna</taxon>
    </lineage>
</organism>
<proteinExistence type="predicted"/>
<name>A0A834W947_9FABA</name>
<sequence length="95" mass="10574">MMPFSIVIVQCTVSLDRSHLGLIRIQNYRRRLSSDEEFAYKLEISSESKCVIGEKLLKGLENYPSGIGEGVAHEGRESGKVEDGEIKGGFCHSRT</sequence>
<dbReference type="AlphaFoldDB" id="A0A834W947"/>
<comment type="caution">
    <text evidence="1">The sequence shown here is derived from an EMBL/GenBank/DDBJ whole genome shotgun (WGS) entry which is preliminary data.</text>
</comment>
<keyword evidence="2" id="KW-1185">Reference proteome</keyword>